<feature type="domain" description="HTH araC/xylS-type" evidence="5">
    <location>
        <begin position="160"/>
        <end position="239"/>
    </location>
</feature>
<dbReference type="RefSeq" id="WP_184387946.1">
    <property type="nucleotide sequence ID" value="NZ_BAAAJD010000048.1"/>
</dbReference>
<dbReference type="Pfam" id="PF20240">
    <property type="entry name" value="DUF6597"/>
    <property type="match status" value="1"/>
</dbReference>
<dbReference type="Proteomes" id="UP000572635">
    <property type="component" value="Unassembled WGS sequence"/>
</dbReference>
<dbReference type="PANTHER" id="PTHR46796">
    <property type="entry name" value="HTH-TYPE TRANSCRIPTIONAL ACTIVATOR RHAS-RELATED"/>
    <property type="match status" value="1"/>
</dbReference>
<evidence type="ECO:0000256" key="1">
    <source>
        <dbReference type="ARBA" id="ARBA00023015"/>
    </source>
</evidence>
<comment type="caution">
    <text evidence="6">The sequence shown here is derived from an EMBL/GenBank/DDBJ whole genome shotgun (WGS) entry which is preliminary data.</text>
</comment>
<proteinExistence type="predicted"/>
<dbReference type="InterPro" id="IPR018060">
    <property type="entry name" value="HTH_AraC"/>
</dbReference>
<dbReference type="PANTHER" id="PTHR46796:SF15">
    <property type="entry name" value="BLL1074 PROTEIN"/>
    <property type="match status" value="1"/>
</dbReference>
<organism evidence="6 7">
    <name type="scientific">Nocardiopsis composta</name>
    <dbReference type="NCBI Taxonomy" id="157465"/>
    <lineage>
        <taxon>Bacteria</taxon>
        <taxon>Bacillati</taxon>
        <taxon>Actinomycetota</taxon>
        <taxon>Actinomycetes</taxon>
        <taxon>Streptosporangiales</taxon>
        <taxon>Nocardiopsidaceae</taxon>
        <taxon>Nocardiopsis</taxon>
    </lineage>
</organism>
<dbReference type="Pfam" id="PF12833">
    <property type="entry name" value="HTH_18"/>
    <property type="match status" value="1"/>
</dbReference>
<evidence type="ECO:0000259" key="5">
    <source>
        <dbReference type="PROSITE" id="PS01124"/>
    </source>
</evidence>
<accession>A0A7W8VBK4</accession>
<dbReference type="EMBL" id="JACHDB010000001">
    <property type="protein sequence ID" value="MBB5430227.1"/>
    <property type="molecule type" value="Genomic_DNA"/>
</dbReference>
<evidence type="ECO:0000313" key="7">
    <source>
        <dbReference type="Proteomes" id="UP000572635"/>
    </source>
</evidence>
<keyword evidence="1" id="KW-0805">Transcription regulation</keyword>
<evidence type="ECO:0000256" key="3">
    <source>
        <dbReference type="ARBA" id="ARBA00023163"/>
    </source>
</evidence>
<feature type="compositionally biased region" description="Basic and acidic residues" evidence="4">
    <location>
        <begin position="241"/>
        <end position="263"/>
    </location>
</feature>
<evidence type="ECO:0000313" key="6">
    <source>
        <dbReference type="EMBL" id="MBB5430227.1"/>
    </source>
</evidence>
<dbReference type="PROSITE" id="PS01124">
    <property type="entry name" value="HTH_ARAC_FAMILY_2"/>
    <property type="match status" value="1"/>
</dbReference>
<evidence type="ECO:0000256" key="2">
    <source>
        <dbReference type="ARBA" id="ARBA00023125"/>
    </source>
</evidence>
<reference evidence="6 7" key="1">
    <citation type="submission" date="2020-08" db="EMBL/GenBank/DDBJ databases">
        <title>Sequencing the genomes of 1000 actinobacteria strains.</title>
        <authorList>
            <person name="Klenk H.-P."/>
        </authorList>
    </citation>
    <scope>NUCLEOTIDE SEQUENCE [LARGE SCALE GENOMIC DNA]</scope>
    <source>
        <strain evidence="6 7">DSM 44551</strain>
    </source>
</reference>
<sequence length="263" mass="27732">MNEADTGGRASVYAEHRPGHPDPLIACRWEQRIGPAPGGHPQRVLPDACADLIVTDGGAAHLAGPTADPAVPLLAPRSLIRGLRLRTSAIGTALGLPARLVRGGDLPLDALLPRPDAERIAEQVWSGTRPDLPGAAPPDPRVRTALRALSSPGATAVGAARAAGLSERQLRRLLLDHTGLGPRALQRVARLQRFLRAADTGPDRPLADLALIAGYADQPHLTREVRRMSGLTPAALFTERAAAEHAAADPARDRPREEPAPGR</sequence>
<dbReference type="GO" id="GO:0043565">
    <property type="term" value="F:sequence-specific DNA binding"/>
    <property type="evidence" value="ECO:0007669"/>
    <property type="project" value="InterPro"/>
</dbReference>
<gene>
    <name evidence="6" type="ORF">HDA36_000311</name>
</gene>
<name>A0A7W8VBK4_9ACTN</name>
<keyword evidence="2 6" id="KW-0238">DNA-binding</keyword>
<keyword evidence="7" id="KW-1185">Reference proteome</keyword>
<dbReference type="Gene3D" id="1.10.10.60">
    <property type="entry name" value="Homeodomain-like"/>
    <property type="match status" value="1"/>
</dbReference>
<evidence type="ECO:0000256" key="4">
    <source>
        <dbReference type="SAM" id="MobiDB-lite"/>
    </source>
</evidence>
<dbReference type="SMART" id="SM00342">
    <property type="entry name" value="HTH_ARAC"/>
    <property type="match status" value="1"/>
</dbReference>
<feature type="region of interest" description="Disordered" evidence="4">
    <location>
        <begin position="240"/>
        <end position="263"/>
    </location>
</feature>
<dbReference type="InterPro" id="IPR050204">
    <property type="entry name" value="AraC_XylS_family_regulators"/>
</dbReference>
<dbReference type="AlphaFoldDB" id="A0A7W8VBK4"/>
<dbReference type="GO" id="GO:0003700">
    <property type="term" value="F:DNA-binding transcription factor activity"/>
    <property type="evidence" value="ECO:0007669"/>
    <property type="project" value="InterPro"/>
</dbReference>
<dbReference type="InterPro" id="IPR046532">
    <property type="entry name" value="DUF6597"/>
</dbReference>
<protein>
    <submittedName>
        <fullName evidence="6">AraC-like DNA-binding protein</fullName>
    </submittedName>
</protein>
<keyword evidence="3" id="KW-0804">Transcription</keyword>